<dbReference type="PANTHER" id="PTHR30388:SF6">
    <property type="entry name" value="XANTHINE DEHYDROGENASE SUBUNIT A-RELATED"/>
    <property type="match status" value="1"/>
</dbReference>
<dbReference type="EMBL" id="JAYWLC010000002">
    <property type="protein sequence ID" value="MER5170942.1"/>
    <property type="molecule type" value="Genomic_DNA"/>
</dbReference>
<dbReference type="Gene3D" id="3.40.50.720">
    <property type="entry name" value="NAD(P)-binding Rossmann-like Domain"/>
    <property type="match status" value="1"/>
</dbReference>
<dbReference type="PANTHER" id="PTHR30388">
    <property type="entry name" value="ALDEHYDE OXIDOREDUCTASE MOLYBDENUM COFACTOR ASSEMBLY PROTEIN"/>
    <property type="match status" value="1"/>
</dbReference>
<dbReference type="NCBIfam" id="TIGR02964">
    <property type="entry name" value="xanthine_xdhC"/>
    <property type="match status" value="1"/>
</dbReference>
<evidence type="ECO:0000313" key="3">
    <source>
        <dbReference type="EMBL" id="MER5170942.1"/>
    </source>
</evidence>
<dbReference type="InterPro" id="IPR003777">
    <property type="entry name" value="XdhC_CoxI"/>
</dbReference>
<dbReference type="Pfam" id="PF13478">
    <property type="entry name" value="XdhC_C"/>
    <property type="match status" value="1"/>
</dbReference>
<gene>
    <name evidence="3" type="primary">xdhC</name>
    <name evidence="3" type="ORF">VSX56_04065</name>
</gene>
<evidence type="ECO:0000259" key="2">
    <source>
        <dbReference type="Pfam" id="PF13478"/>
    </source>
</evidence>
<dbReference type="InterPro" id="IPR052698">
    <property type="entry name" value="MoCofactor_Util/Proc"/>
</dbReference>
<name>A0ABV1SDF2_9RHOB</name>
<feature type="domain" description="XdhC Rossmann" evidence="2">
    <location>
        <begin position="152"/>
        <end position="292"/>
    </location>
</feature>
<dbReference type="InterPro" id="IPR027051">
    <property type="entry name" value="XdhC_Rossmann_dom"/>
</dbReference>
<reference evidence="3 4" key="1">
    <citation type="submission" date="2024-01" db="EMBL/GenBank/DDBJ databases">
        <authorList>
            <person name="Deng Y."/>
            <person name="Su J."/>
        </authorList>
    </citation>
    <scope>NUCLEOTIDE SEQUENCE [LARGE SCALE GENOMIC DNA]</scope>
    <source>
        <strain evidence="3 4">CPCC 100088</strain>
    </source>
</reference>
<dbReference type="InterPro" id="IPR014308">
    <property type="entry name" value="Xanthine_DH_XdhC"/>
</dbReference>
<dbReference type="Pfam" id="PF02625">
    <property type="entry name" value="XdhC_CoxI"/>
    <property type="match status" value="1"/>
</dbReference>
<reference evidence="3 4" key="2">
    <citation type="submission" date="2024-06" db="EMBL/GenBank/DDBJ databases">
        <title>Thioclava kandeliae sp. nov. from a rhizosphere soil sample of Kandelia candel in a mangrove.</title>
        <authorList>
            <person name="Mu T."/>
        </authorList>
    </citation>
    <scope>NUCLEOTIDE SEQUENCE [LARGE SCALE GENOMIC DNA]</scope>
    <source>
        <strain evidence="3 4">CPCC 100088</strain>
    </source>
</reference>
<keyword evidence="4" id="KW-1185">Reference proteome</keyword>
<organism evidence="3 4">
    <name type="scientific">Thioclava kandeliae</name>
    <dbReference type="NCBI Taxonomy" id="3070818"/>
    <lineage>
        <taxon>Bacteria</taxon>
        <taxon>Pseudomonadati</taxon>
        <taxon>Pseudomonadota</taxon>
        <taxon>Alphaproteobacteria</taxon>
        <taxon>Rhodobacterales</taxon>
        <taxon>Paracoccaceae</taxon>
        <taxon>Thioclava</taxon>
    </lineage>
</organism>
<sequence>MSFDPTRLREAATRGPFTRVLVAGVKGSTPRETGAEMLVFASHIEGTIGGGALEYAAIKAARAGRTGRHSIPLGPAMNQCCGGAVTLAYEAITAQDIDRSFGPLHARRLDGPAEMPLSVHRALSRHRDRGQVPQLLVDGWLVEPVAPPALPVWIWGAGHVGRAIAATLAPFPDYAIHLADTDATRFPATLPQGVTPLIAENPADLVPLAPCHAHHYVLTYSHALDLDLCHRLLTHGFGHLGLIGSETKWARFRGRLRDLGHSAEKIGQIQCPIGDPSLGKHPQAIAIGVAAGVLRQETTIRSKPDSQDAREA</sequence>
<comment type="caution">
    <text evidence="3">The sequence shown here is derived from an EMBL/GenBank/DDBJ whole genome shotgun (WGS) entry which is preliminary data.</text>
</comment>
<feature type="domain" description="XdhC- CoxI" evidence="1">
    <location>
        <begin position="13"/>
        <end position="63"/>
    </location>
</feature>
<dbReference type="RefSeq" id="WP_350935017.1">
    <property type="nucleotide sequence ID" value="NZ_JAYWLC010000002.1"/>
</dbReference>
<protein>
    <submittedName>
        <fullName evidence="3">Xanthine dehydrogenase accessory protein XdhC</fullName>
    </submittedName>
</protein>
<evidence type="ECO:0000313" key="4">
    <source>
        <dbReference type="Proteomes" id="UP001438953"/>
    </source>
</evidence>
<dbReference type="Proteomes" id="UP001438953">
    <property type="component" value="Unassembled WGS sequence"/>
</dbReference>
<accession>A0ABV1SDF2</accession>
<proteinExistence type="predicted"/>
<evidence type="ECO:0000259" key="1">
    <source>
        <dbReference type="Pfam" id="PF02625"/>
    </source>
</evidence>